<reference evidence="1 2" key="1">
    <citation type="submission" date="2019-03" db="EMBL/GenBank/DDBJ databases">
        <title>Genomic Encyclopedia of Type Strains, Phase IV (KMG-IV): sequencing the most valuable type-strain genomes for metagenomic binning, comparative biology and taxonomic classification.</title>
        <authorList>
            <person name="Goeker M."/>
        </authorList>
    </citation>
    <scope>NUCLEOTIDE SEQUENCE [LARGE SCALE GENOMIC DNA]</scope>
    <source>
        <strain evidence="1 2">DSM 29489</strain>
    </source>
</reference>
<keyword evidence="2" id="KW-1185">Reference proteome</keyword>
<evidence type="ECO:0000313" key="2">
    <source>
        <dbReference type="Proteomes" id="UP000295726"/>
    </source>
</evidence>
<dbReference type="RefSeq" id="WP_165920972.1">
    <property type="nucleotide sequence ID" value="NZ_DAIQXH010000021.1"/>
</dbReference>
<organism evidence="1 2">
    <name type="scientific">Muricomes intestini</name>
    <dbReference type="NCBI Taxonomy" id="1796634"/>
    <lineage>
        <taxon>Bacteria</taxon>
        <taxon>Bacillati</taxon>
        <taxon>Bacillota</taxon>
        <taxon>Clostridia</taxon>
        <taxon>Lachnospirales</taxon>
        <taxon>Lachnospiraceae</taxon>
        <taxon>Muricomes</taxon>
    </lineage>
</organism>
<gene>
    <name evidence="1" type="ORF">EDD59_13512</name>
</gene>
<dbReference type="Proteomes" id="UP000295726">
    <property type="component" value="Unassembled WGS sequence"/>
</dbReference>
<accession>A0A4R3JZS9</accession>
<proteinExistence type="predicted"/>
<dbReference type="EMBL" id="SLZZ01000035">
    <property type="protein sequence ID" value="TCS74698.1"/>
    <property type="molecule type" value="Genomic_DNA"/>
</dbReference>
<sequence length="129" mass="14732">MVERAKDLIQNLRKYDRVTSAGSAAYVQNISFDRTTGEIIDGKELALNLSKIEEESKYDGYYSIVTSELNMSDYILQAKLDNKYPVGKMLQALRKYSCILYCSVPRRFNSFHVLSDSGLTWTDIQVCPL</sequence>
<dbReference type="AlphaFoldDB" id="A0A4R3JZS9"/>
<name>A0A4R3JZS9_9FIRM</name>
<evidence type="ECO:0000313" key="1">
    <source>
        <dbReference type="EMBL" id="TCS74698.1"/>
    </source>
</evidence>
<comment type="caution">
    <text evidence="1">The sequence shown here is derived from an EMBL/GenBank/DDBJ whole genome shotgun (WGS) entry which is preliminary data.</text>
</comment>
<protein>
    <submittedName>
        <fullName evidence="1">Uncharacterized protein</fullName>
    </submittedName>
</protein>